<dbReference type="EMBL" id="CYKH01000746">
    <property type="protein sequence ID" value="CUG31391.1"/>
    <property type="molecule type" value="Genomic_DNA"/>
</dbReference>
<dbReference type="VEuPathDB" id="TriTrypDB:BSAL_77450"/>
<feature type="transmembrane region" description="Helical" evidence="2">
    <location>
        <begin position="299"/>
        <end position="322"/>
    </location>
</feature>
<gene>
    <name evidence="3" type="ORF">BSAL_77450</name>
</gene>
<keyword evidence="2" id="KW-0472">Membrane</keyword>
<feature type="transmembrane region" description="Helical" evidence="2">
    <location>
        <begin position="369"/>
        <end position="388"/>
    </location>
</feature>
<keyword evidence="2" id="KW-1133">Transmembrane helix</keyword>
<feature type="region of interest" description="Disordered" evidence="1">
    <location>
        <begin position="255"/>
        <end position="281"/>
    </location>
</feature>
<evidence type="ECO:0000256" key="2">
    <source>
        <dbReference type="SAM" id="Phobius"/>
    </source>
</evidence>
<dbReference type="OrthoDB" id="278696at2759"/>
<keyword evidence="2 3" id="KW-0812">Transmembrane</keyword>
<feature type="compositionally biased region" description="Low complexity" evidence="1">
    <location>
        <begin position="260"/>
        <end position="279"/>
    </location>
</feature>
<evidence type="ECO:0000313" key="4">
    <source>
        <dbReference type="Proteomes" id="UP000051952"/>
    </source>
</evidence>
<keyword evidence="4" id="KW-1185">Reference proteome</keyword>
<sequence length="514" mass="56668">MPHEPSVFDTSVEGDDNSQRPTTFDVHTCPSSLPDIRPQELRIIGRVVSFTADLETGGQRRTCAFKGWVGHITKDTVTMIDAIRFEDVAELHDAARTAEIEMEKFPITLHRNSNGPSPVSVPPTALPAPDNGTLAVASGRLPYATFPRRKLRNVKFETDHAVLGPSRSQDVEPFLSPIRCPSWFPHDVQKVRMFVRRYIVHTAQNNNNQRLSLMSFLLTRLALPEGSIDATLLQIYVAEELADLQTVDQEITARNEHTQQHQQQRTDQANERANAAAQRMQSGPAQRLHATGIISRTTYMAIGEFACGIGLLLYSASAFTTINDDFILDFTRPALTLSVITGIVLVAAAVCTALSVVGIVRLPLSGCKICARTFGTLSALAIGATNIASLSREMFLYMKIDGTAIFDFYLDKVANHRSEVCDLFKDYTCSGWARICDSSSSSSVWAKECPSPSCTTSFSTTCQTAVEKEVRSQLLPLFIMTIVGLLFVLFDAYMLCRLRQKVAQIMREPAPAAA</sequence>
<dbReference type="AlphaFoldDB" id="A0A0S4IWN5"/>
<feature type="transmembrane region" description="Helical" evidence="2">
    <location>
        <begin position="334"/>
        <end position="357"/>
    </location>
</feature>
<organism evidence="3 4">
    <name type="scientific">Bodo saltans</name>
    <name type="common">Flagellated protozoan</name>
    <dbReference type="NCBI Taxonomy" id="75058"/>
    <lineage>
        <taxon>Eukaryota</taxon>
        <taxon>Discoba</taxon>
        <taxon>Euglenozoa</taxon>
        <taxon>Kinetoplastea</taxon>
        <taxon>Metakinetoplastina</taxon>
        <taxon>Eubodonida</taxon>
        <taxon>Bodonidae</taxon>
        <taxon>Bodo</taxon>
    </lineage>
</organism>
<feature type="region of interest" description="Disordered" evidence="1">
    <location>
        <begin position="1"/>
        <end position="23"/>
    </location>
</feature>
<feature type="transmembrane region" description="Helical" evidence="2">
    <location>
        <begin position="474"/>
        <end position="496"/>
    </location>
</feature>
<evidence type="ECO:0000313" key="3">
    <source>
        <dbReference type="EMBL" id="CUG31391.1"/>
    </source>
</evidence>
<name>A0A0S4IWN5_BODSA</name>
<protein>
    <submittedName>
        <fullName evidence="3">Transmembrane protein, putative</fullName>
    </submittedName>
</protein>
<evidence type="ECO:0000256" key="1">
    <source>
        <dbReference type="SAM" id="MobiDB-lite"/>
    </source>
</evidence>
<accession>A0A0S4IWN5</accession>
<dbReference type="Proteomes" id="UP000051952">
    <property type="component" value="Unassembled WGS sequence"/>
</dbReference>
<reference evidence="4" key="1">
    <citation type="submission" date="2015-09" db="EMBL/GenBank/DDBJ databases">
        <authorList>
            <consortium name="Pathogen Informatics"/>
        </authorList>
    </citation>
    <scope>NUCLEOTIDE SEQUENCE [LARGE SCALE GENOMIC DNA]</scope>
    <source>
        <strain evidence="4">Lake Konstanz</strain>
    </source>
</reference>
<proteinExistence type="predicted"/>